<protein>
    <submittedName>
        <fullName evidence="3">Histidine kinase</fullName>
    </submittedName>
</protein>
<dbReference type="GO" id="GO:0016020">
    <property type="term" value="C:membrane"/>
    <property type="evidence" value="ECO:0007669"/>
    <property type="project" value="InterPro"/>
</dbReference>
<dbReference type="PANTHER" id="PTHR34220:SF7">
    <property type="entry name" value="SENSOR HISTIDINE KINASE YPDA"/>
    <property type="match status" value="1"/>
</dbReference>
<feature type="transmembrane region" description="Helical" evidence="1">
    <location>
        <begin position="235"/>
        <end position="256"/>
    </location>
</feature>
<dbReference type="InterPro" id="IPR036890">
    <property type="entry name" value="HATPase_C_sf"/>
</dbReference>
<keyword evidence="3" id="KW-0808">Transferase</keyword>
<dbReference type="STRING" id="1075417.SAMN05421823_102431"/>
<dbReference type="Gene3D" id="3.30.565.10">
    <property type="entry name" value="Histidine kinase-like ATPase, C-terminal domain"/>
    <property type="match status" value="1"/>
</dbReference>
<dbReference type="InterPro" id="IPR050640">
    <property type="entry name" value="Bact_2-comp_sensor_kinase"/>
</dbReference>
<dbReference type="AlphaFoldDB" id="A0A1G9AWX3"/>
<dbReference type="RefSeq" id="WP_218127016.1">
    <property type="nucleotide sequence ID" value="NZ_FNFO01000002.1"/>
</dbReference>
<gene>
    <name evidence="3" type="ORF">SAMN05421823_102431</name>
</gene>
<keyword evidence="4" id="KW-1185">Reference proteome</keyword>
<name>A0A1G9AWX3_9BACT</name>
<feature type="transmembrane region" description="Helical" evidence="1">
    <location>
        <begin position="302"/>
        <end position="323"/>
    </location>
</feature>
<dbReference type="Pfam" id="PF06580">
    <property type="entry name" value="His_kinase"/>
    <property type="match status" value="1"/>
</dbReference>
<feature type="transmembrane region" description="Helical" evidence="1">
    <location>
        <begin position="89"/>
        <end position="111"/>
    </location>
</feature>
<dbReference type="GO" id="GO:0000155">
    <property type="term" value="F:phosphorelay sensor kinase activity"/>
    <property type="evidence" value="ECO:0007669"/>
    <property type="project" value="InterPro"/>
</dbReference>
<sequence>MSTYTHRFTHFFSADRLKVLSKNWGEPQTVAHIRRTELSLGILFLVTQLVRSYQKALDAHQSLFQKVLIEAPEQVDFYLSRYSYFWNGFLPALFFWVTLMGAWWAMHYYIVPTLVERQHAYRAFLVATGVVGWLLLGTAASALFDKNAYWNDQQLSVEVWDVTFFQALDRIAIILVTVVLYELIAQLLYGLHRLVGRRTKKESRRNMFQQLIAALFFWAGLLLAFLGDMPLLPPLAIGLIAFSLPAWFLCYLILLYGILPRVEIEQRWLWLVIYCLPITLLINFLGAVFFSEVNDVHSNLAAIWMLHWAVSVSVVVVIAWLAYGRRLEQLALMQEVAQGSAELSSLKAQLNPHFLFNALNTLYASAIQEESERTAEGIQKLGDMMRFMLHDNEQDRVTLARELEYLNHYIELQKLRIGEHPQIDIQLQLPETECHEPIAPMLLMPFVENAFKHGISLQRPSWIYVELTCAPKCIRLIVQNSCHERCKADDPARMDPEREASGVGLDNVKKRLQLLYPDRHTLDIHQTRREFSVHLELRTK</sequence>
<feature type="domain" description="Signal transduction histidine kinase internal region" evidence="2">
    <location>
        <begin position="341"/>
        <end position="419"/>
    </location>
</feature>
<feature type="transmembrane region" description="Helical" evidence="1">
    <location>
        <begin position="123"/>
        <end position="144"/>
    </location>
</feature>
<proteinExistence type="predicted"/>
<keyword evidence="3" id="KW-0418">Kinase</keyword>
<evidence type="ECO:0000259" key="2">
    <source>
        <dbReference type="Pfam" id="PF06580"/>
    </source>
</evidence>
<feature type="transmembrane region" description="Helical" evidence="1">
    <location>
        <begin position="268"/>
        <end position="290"/>
    </location>
</feature>
<dbReference type="PANTHER" id="PTHR34220">
    <property type="entry name" value="SENSOR HISTIDINE KINASE YPDA"/>
    <property type="match status" value="1"/>
</dbReference>
<keyword evidence="1" id="KW-1133">Transmembrane helix</keyword>
<dbReference type="SUPFAM" id="SSF55874">
    <property type="entry name" value="ATPase domain of HSP90 chaperone/DNA topoisomerase II/histidine kinase"/>
    <property type="match status" value="1"/>
</dbReference>
<feature type="transmembrane region" description="Helical" evidence="1">
    <location>
        <begin position="211"/>
        <end position="229"/>
    </location>
</feature>
<dbReference type="Proteomes" id="UP000198510">
    <property type="component" value="Unassembled WGS sequence"/>
</dbReference>
<feature type="transmembrane region" description="Helical" evidence="1">
    <location>
        <begin position="171"/>
        <end position="191"/>
    </location>
</feature>
<organism evidence="3 4">
    <name type="scientific">Catalinimonas alkaloidigena</name>
    <dbReference type="NCBI Taxonomy" id="1075417"/>
    <lineage>
        <taxon>Bacteria</taxon>
        <taxon>Pseudomonadati</taxon>
        <taxon>Bacteroidota</taxon>
        <taxon>Cytophagia</taxon>
        <taxon>Cytophagales</taxon>
        <taxon>Catalimonadaceae</taxon>
        <taxon>Catalinimonas</taxon>
    </lineage>
</organism>
<accession>A0A1G9AWX3</accession>
<evidence type="ECO:0000256" key="1">
    <source>
        <dbReference type="SAM" id="Phobius"/>
    </source>
</evidence>
<keyword evidence="1" id="KW-0472">Membrane</keyword>
<dbReference type="EMBL" id="FNFO01000002">
    <property type="protein sequence ID" value="SDK31733.1"/>
    <property type="molecule type" value="Genomic_DNA"/>
</dbReference>
<dbReference type="InterPro" id="IPR010559">
    <property type="entry name" value="Sig_transdc_His_kin_internal"/>
</dbReference>
<evidence type="ECO:0000313" key="4">
    <source>
        <dbReference type="Proteomes" id="UP000198510"/>
    </source>
</evidence>
<reference evidence="3 4" key="1">
    <citation type="submission" date="2016-10" db="EMBL/GenBank/DDBJ databases">
        <authorList>
            <person name="de Groot N.N."/>
        </authorList>
    </citation>
    <scope>NUCLEOTIDE SEQUENCE [LARGE SCALE GENOMIC DNA]</scope>
    <source>
        <strain evidence="3 4">DSM 25186</strain>
    </source>
</reference>
<evidence type="ECO:0000313" key="3">
    <source>
        <dbReference type="EMBL" id="SDK31733.1"/>
    </source>
</evidence>
<keyword evidence="1" id="KW-0812">Transmembrane</keyword>